<dbReference type="OMA" id="LEYATWQ"/>
<dbReference type="SUPFAM" id="SSF48264">
    <property type="entry name" value="Cytochrome P450"/>
    <property type="match status" value="1"/>
</dbReference>
<dbReference type="InterPro" id="IPR050651">
    <property type="entry name" value="Plant_Cytochrome_P450_Monoox"/>
</dbReference>
<accession>A0A1S4CQL8</accession>
<protein>
    <submittedName>
        <fullName evidence="7">Isoflavone 2'-hydroxylase-like</fullName>
    </submittedName>
</protein>
<dbReference type="GO" id="GO:0020037">
    <property type="term" value="F:heme binding"/>
    <property type="evidence" value="ECO:0007669"/>
    <property type="project" value="InterPro"/>
</dbReference>
<dbReference type="PANTHER" id="PTHR47947">
    <property type="entry name" value="CYTOCHROME P450 82C3-RELATED"/>
    <property type="match status" value="1"/>
</dbReference>
<dbReference type="PANTHER" id="PTHR47947:SF24">
    <property type="entry name" value="ISOFLAVONE 2'-HYDROXYLASE-LIKE"/>
    <property type="match status" value="1"/>
</dbReference>
<dbReference type="SMR" id="A0A1S4CQL8"/>
<dbReference type="InterPro" id="IPR001128">
    <property type="entry name" value="Cyt_P450"/>
</dbReference>
<organism evidence="6 7">
    <name type="scientific">Nicotiana tabacum</name>
    <name type="common">Common tobacco</name>
    <dbReference type="NCBI Taxonomy" id="4097"/>
    <lineage>
        <taxon>Eukaryota</taxon>
        <taxon>Viridiplantae</taxon>
        <taxon>Streptophyta</taxon>
        <taxon>Embryophyta</taxon>
        <taxon>Tracheophyta</taxon>
        <taxon>Spermatophyta</taxon>
        <taxon>Magnoliopsida</taxon>
        <taxon>eudicotyledons</taxon>
        <taxon>Gunneridae</taxon>
        <taxon>Pentapetalae</taxon>
        <taxon>asterids</taxon>
        <taxon>lamiids</taxon>
        <taxon>Solanales</taxon>
        <taxon>Solanaceae</taxon>
        <taxon>Nicotianoideae</taxon>
        <taxon>Nicotianeae</taxon>
        <taxon>Nicotiana</taxon>
    </lineage>
</organism>
<proteinExistence type="predicted"/>
<keyword evidence="1" id="KW-0349">Heme</keyword>
<dbReference type="GO" id="GO:0005506">
    <property type="term" value="F:iron ion binding"/>
    <property type="evidence" value="ECO:0007669"/>
    <property type="project" value="InterPro"/>
</dbReference>
<keyword evidence="3" id="KW-0560">Oxidoreductase</keyword>
<dbReference type="RefSeq" id="XP_016503269.1">
    <property type="nucleotide sequence ID" value="XM_016647783.1"/>
</dbReference>
<dbReference type="GO" id="GO:0004497">
    <property type="term" value="F:monooxygenase activity"/>
    <property type="evidence" value="ECO:0007669"/>
    <property type="project" value="UniProtKB-KW"/>
</dbReference>
<evidence type="ECO:0000256" key="3">
    <source>
        <dbReference type="ARBA" id="ARBA00023002"/>
    </source>
</evidence>
<dbReference type="GO" id="GO:0016705">
    <property type="term" value="F:oxidoreductase activity, acting on paired donors, with incorporation or reduction of molecular oxygen"/>
    <property type="evidence" value="ECO:0007669"/>
    <property type="project" value="InterPro"/>
</dbReference>
<keyword evidence="5" id="KW-0503">Monooxygenase</keyword>
<dbReference type="AlphaFoldDB" id="A0A1S4CQL8"/>
<evidence type="ECO:0000313" key="7">
    <source>
        <dbReference type="RefSeq" id="XP_016503269.1"/>
    </source>
</evidence>
<dbReference type="GeneID" id="107821349"/>
<name>A0A1S4CQL8_TOBAC</name>
<keyword evidence="6" id="KW-1185">Reference proteome</keyword>
<dbReference type="KEGG" id="nta:107821349"/>
<dbReference type="Proteomes" id="UP000790787">
    <property type="component" value="Chromosome 16"/>
</dbReference>
<keyword evidence="4" id="KW-0408">Iron</keyword>
<dbReference type="PaxDb" id="4097-A0A1S4CQL8"/>
<dbReference type="Pfam" id="PF00067">
    <property type="entry name" value="p450"/>
    <property type="match status" value="1"/>
</dbReference>
<evidence type="ECO:0000256" key="1">
    <source>
        <dbReference type="ARBA" id="ARBA00022617"/>
    </source>
</evidence>
<dbReference type="OrthoDB" id="2789670at2759"/>
<evidence type="ECO:0000256" key="2">
    <source>
        <dbReference type="ARBA" id="ARBA00022723"/>
    </source>
</evidence>
<evidence type="ECO:0000256" key="5">
    <source>
        <dbReference type="ARBA" id="ARBA00023033"/>
    </source>
</evidence>
<dbReference type="Gene3D" id="1.10.630.10">
    <property type="entry name" value="Cytochrome P450"/>
    <property type="match status" value="1"/>
</dbReference>
<reference evidence="7" key="2">
    <citation type="submission" date="2025-08" db="UniProtKB">
        <authorList>
            <consortium name="RefSeq"/>
        </authorList>
    </citation>
    <scope>IDENTIFICATION</scope>
    <source>
        <tissue evidence="7">Leaf</tissue>
    </source>
</reference>
<evidence type="ECO:0000256" key="4">
    <source>
        <dbReference type="ARBA" id="ARBA00023004"/>
    </source>
</evidence>
<dbReference type="InterPro" id="IPR036396">
    <property type="entry name" value="Cyt_P450_sf"/>
</dbReference>
<evidence type="ECO:0000313" key="6">
    <source>
        <dbReference type="Proteomes" id="UP000790787"/>
    </source>
</evidence>
<sequence>MRSMLFVVTLFDYEDACWKKVLRRKSSGLRGSNRFQEIVGEQVKLLAKASKHEFLPFFHWFWSEGIEKMCQNKGSFVQEWIKGFREMRSNTMANKEKKDTMIEILLSLQETDPEYYTDEMIRSLMMKTFDQLEYATWQTLLTAASNTSVDTMEWTMAHLLNNPEILKKARVKIENVVGQQRLIDESDVYQLHFLKLIIKGYSKDALSSPIVPAP</sequence>
<gene>
    <name evidence="7" type="primary">LOC107821349</name>
</gene>
<dbReference type="STRING" id="4097.A0A1S4CQL8"/>
<keyword evidence="2" id="KW-0479">Metal-binding</keyword>
<reference evidence="6" key="1">
    <citation type="journal article" date="2014" name="Nat. Commun.">
        <title>The tobacco genome sequence and its comparison with those of tomato and potato.</title>
        <authorList>
            <person name="Sierro N."/>
            <person name="Battey J.N."/>
            <person name="Ouadi S."/>
            <person name="Bakaher N."/>
            <person name="Bovet L."/>
            <person name="Willig A."/>
            <person name="Goepfert S."/>
            <person name="Peitsch M.C."/>
            <person name="Ivanov N.V."/>
        </authorList>
    </citation>
    <scope>NUCLEOTIDE SEQUENCE [LARGE SCALE GENOMIC DNA]</scope>
</reference>